<dbReference type="GO" id="GO:0004000">
    <property type="term" value="F:adenosine deaminase activity"/>
    <property type="evidence" value="ECO:0007669"/>
    <property type="project" value="TreeGrafter"/>
</dbReference>
<dbReference type="Proteomes" id="UP000007939">
    <property type="component" value="Chromosome"/>
</dbReference>
<dbReference type="GO" id="GO:0043103">
    <property type="term" value="P:hypoxanthine salvage"/>
    <property type="evidence" value="ECO:0007669"/>
    <property type="project" value="TreeGrafter"/>
</dbReference>
<dbReference type="STRING" id="760011.Spico_0117"/>
<dbReference type="InterPro" id="IPR032466">
    <property type="entry name" value="Metal_Hydrolase"/>
</dbReference>
<evidence type="ECO:0000256" key="5">
    <source>
        <dbReference type="ARBA" id="ARBA00022801"/>
    </source>
</evidence>
<evidence type="ECO:0000256" key="3">
    <source>
        <dbReference type="ARBA" id="ARBA00012784"/>
    </source>
</evidence>
<accession>F4GJT4</accession>
<comment type="similarity">
    <text evidence="2">Belongs to the metallo-dependent hydrolases superfamily. Adenosine and AMP deaminases family.</text>
</comment>
<evidence type="ECO:0000256" key="4">
    <source>
        <dbReference type="ARBA" id="ARBA00022723"/>
    </source>
</evidence>
<dbReference type="EMBL" id="CP002659">
    <property type="protein sequence ID" value="AEC01359.1"/>
    <property type="molecule type" value="Genomic_DNA"/>
</dbReference>
<proteinExistence type="inferred from homology"/>
<evidence type="ECO:0000256" key="6">
    <source>
        <dbReference type="ARBA" id="ARBA00022833"/>
    </source>
</evidence>
<evidence type="ECO:0000313" key="8">
    <source>
        <dbReference type="EMBL" id="AEC01359.1"/>
    </source>
</evidence>
<dbReference type="NCBIfam" id="TIGR01430">
    <property type="entry name" value="aden_deam"/>
    <property type="match status" value="1"/>
</dbReference>
<dbReference type="GO" id="GO:0006154">
    <property type="term" value="P:adenosine catabolic process"/>
    <property type="evidence" value="ECO:0007669"/>
    <property type="project" value="TreeGrafter"/>
</dbReference>
<dbReference type="KEGG" id="scc:Spico_0117"/>
<feature type="domain" description="Adenosine deaminase" evidence="7">
    <location>
        <begin position="24"/>
        <end position="360"/>
    </location>
</feature>
<reference evidence="8 9" key="2">
    <citation type="journal article" date="2012" name="Stand. Genomic Sci.">
        <title>Complete genome sequence of the termite hindgut bacterium Spirochaeta coccoides type strain (SPN1(T)), reclassification in the genus Sphaerochaeta as Sphaerochaeta coccoides comb. nov. and emendations of the family Spirochaetaceae and the genus Sphaerochaeta.</title>
        <authorList>
            <person name="Abt B."/>
            <person name="Han C."/>
            <person name="Scheuner C."/>
            <person name="Lu M."/>
            <person name="Lapidus A."/>
            <person name="Nolan M."/>
            <person name="Lucas S."/>
            <person name="Hammon N."/>
            <person name="Deshpande S."/>
            <person name="Cheng J.F."/>
            <person name="Tapia R."/>
            <person name="Goodwin L.A."/>
            <person name="Pitluck S."/>
            <person name="Liolios K."/>
            <person name="Pagani I."/>
            <person name="Ivanova N."/>
            <person name="Mavromatis K."/>
            <person name="Mikhailova N."/>
            <person name="Huntemann M."/>
            <person name="Pati A."/>
            <person name="Chen A."/>
            <person name="Palaniappan K."/>
            <person name="Land M."/>
            <person name="Hauser L."/>
            <person name="Brambilla E.M."/>
            <person name="Rohde M."/>
            <person name="Spring S."/>
            <person name="Gronow S."/>
            <person name="Goker M."/>
            <person name="Woyke T."/>
            <person name="Bristow J."/>
            <person name="Eisen J.A."/>
            <person name="Markowitz V."/>
            <person name="Hugenholtz P."/>
            <person name="Kyrpides N.C."/>
            <person name="Klenk H.P."/>
            <person name="Detter J.C."/>
        </authorList>
    </citation>
    <scope>NUCLEOTIDE SEQUENCE [LARGE SCALE GENOMIC DNA]</scope>
    <source>
        <strain evidence="9">ATCC BAA-1237 / DSM 17374 / SPN1</strain>
    </source>
</reference>
<reference evidence="9" key="1">
    <citation type="submission" date="2011-04" db="EMBL/GenBank/DDBJ databases">
        <title>The complete genome of Spirochaeta coccoides DSM 17374.</title>
        <authorList>
            <person name="Lucas S."/>
            <person name="Copeland A."/>
            <person name="Lapidus A."/>
            <person name="Bruce D."/>
            <person name="Goodwin L."/>
            <person name="Pitluck S."/>
            <person name="Peters L."/>
            <person name="Kyrpides N."/>
            <person name="Mavromatis K."/>
            <person name="Pagani I."/>
            <person name="Ivanova N."/>
            <person name="Ovchinnikova G."/>
            <person name="Lu M."/>
            <person name="Detter J.C."/>
            <person name="Tapia R."/>
            <person name="Han C."/>
            <person name="Land M."/>
            <person name="Hauser L."/>
            <person name="Markowitz V."/>
            <person name="Cheng J.-F."/>
            <person name="Hugenholtz P."/>
            <person name="Woyke T."/>
            <person name="Wu D."/>
            <person name="Spring S."/>
            <person name="Schroeder M."/>
            <person name="Brambilla E."/>
            <person name="Klenk H.-P."/>
            <person name="Eisen J.A."/>
        </authorList>
    </citation>
    <scope>NUCLEOTIDE SEQUENCE [LARGE SCALE GENOMIC DNA]</scope>
    <source>
        <strain evidence="9">ATCC BAA-1237 / DSM 17374 / SPN1</strain>
    </source>
</reference>
<dbReference type="NCBIfam" id="NF006847">
    <property type="entry name" value="PRK09358.1-2"/>
    <property type="match status" value="1"/>
</dbReference>
<keyword evidence="6" id="KW-0862">Zinc</keyword>
<keyword evidence="5 8" id="KW-0378">Hydrolase</keyword>
<dbReference type="PANTHER" id="PTHR11409:SF43">
    <property type="entry name" value="ADENOSINE DEAMINASE"/>
    <property type="match status" value="1"/>
</dbReference>
<dbReference type="PANTHER" id="PTHR11409">
    <property type="entry name" value="ADENOSINE DEAMINASE"/>
    <property type="match status" value="1"/>
</dbReference>
<evidence type="ECO:0000259" key="7">
    <source>
        <dbReference type="Pfam" id="PF00962"/>
    </source>
</evidence>
<evidence type="ECO:0000313" key="9">
    <source>
        <dbReference type="Proteomes" id="UP000007939"/>
    </source>
</evidence>
<dbReference type="GO" id="GO:0005829">
    <property type="term" value="C:cytosol"/>
    <property type="evidence" value="ECO:0007669"/>
    <property type="project" value="TreeGrafter"/>
</dbReference>
<dbReference type="Pfam" id="PF00962">
    <property type="entry name" value="A_deaminase"/>
    <property type="match status" value="1"/>
</dbReference>
<name>F4GJT4_PARC1</name>
<dbReference type="InterPro" id="IPR001365">
    <property type="entry name" value="A_deaminase_dom"/>
</dbReference>
<keyword evidence="4" id="KW-0479">Metal-binding</keyword>
<dbReference type="EC" id="3.5.4.4" evidence="3"/>
<keyword evidence="9" id="KW-1185">Reference proteome</keyword>
<evidence type="ECO:0000256" key="2">
    <source>
        <dbReference type="ARBA" id="ARBA00006676"/>
    </source>
</evidence>
<dbReference type="Gene3D" id="3.20.20.140">
    <property type="entry name" value="Metal-dependent hydrolases"/>
    <property type="match status" value="1"/>
</dbReference>
<organism evidence="8 9">
    <name type="scientific">Parasphaerochaeta coccoides (strain ATCC BAA-1237 / DSM 17374 / SPN1)</name>
    <name type="common">Sphaerochaeta coccoides</name>
    <dbReference type="NCBI Taxonomy" id="760011"/>
    <lineage>
        <taxon>Bacteria</taxon>
        <taxon>Pseudomonadati</taxon>
        <taxon>Spirochaetota</taxon>
        <taxon>Spirochaetia</taxon>
        <taxon>Spirochaetales</taxon>
        <taxon>Sphaerochaetaceae</taxon>
        <taxon>Parasphaerochaeta</taxon>
    </lineage>
</organism>
<dbReference type="SUPFAM" id="SSF51556">
    <property type="entry name" value="Metallo-dependent hydrolases"/>
    <property type="match status" value="1"/>
</dbReference>
<dbReference type="GO" id="GO:0046872">
    <property type="term" value="F:metal ion binding"/>
    <property type="evidence" value="ECO:0007669"/>
    <property type="project" value="UniProtKB-KW"/>
</dbReference>
<dbReference type="InterPro" id="IPR006330">
    <property type="entry name" value="Ado/ade_deaminase"/>
</dbReference>
<sequence length="373" mass="41238">MIAPSGLHVYCTDMVTREIIHKAPKVELHDHLDGGLRPATVLELAKEYNVSIPADNADALAEWFVLGSKRKSLSLYLETFEVTVSVLQTMEALRRAACEAMEDLAADNVVYAEIRFAPSLHRRKGLKGEEIVSAVLAGLEDGRRVTGMEYGLIICAMRGQNPALSREAAELAIAFRDRGVVGFDLAGDEAGNPPRKHLDAFQYIRNQNFNLTIHAGEAFGVESIWQAIQVCGAQRIGHGTRLVEDMLIHDGRVADMGTLSHFILDRRIPMEVCLTSNVGTGAAKDFASHPFRLFFQNKFRVFLCTDNRLVSGTTLTDEYAIAAHAYGLSLDDIEKLNINAMKSAFLHHEQKLSLIYKVIKKGYAELRQGIGTV</sequence>
<dbReference type="eggNOG" id="COG1816">
    <property type="taxonomic scope" value="Bacteria"/>
</dbReference>
<comment type="cofactor">
    <cofactor evidence="1">
        <name>Zn(2+)</name>
        <dbReference type="ChEBI" id="CHEBI:29105"/>
    </cofactor>
</comment>
<dbReference type="HOGENOM" id="CLU_039228_0_0_12"/>
<protein>
    <recommendedName>
        <fullName evidence="3">adenosine deaminase</fullName>
        <ecNumber evidence="3">3.5.4.4</ecNumber>
    </recommendedName>
</protein>
<gene>
    <name evidence="8" type="ordered locus">Spico_0117</name>
</gene>
<evidence type="ECO:0000256" key="1">
    <source>
        <dbReference type="ARBA" id="ARBA00001947"/>
    </source>
</evidence>
<dbReference type="GO" id="GO:0046103">
    <property type="term" value="P:inosine biosynthetic process"/>
    <property type="evidence" value="ECO:0007669"/>
    <property type="project" value="TreeGrafter"/>
</dbReference>
<dbReference type="AlphaFoldDB" id="F4GJT4"/>